<evidence type="ECO:0000313" key="3">
    <source>
        <dbReference type="Proteomes" id="UP000198888"/>
    </source>
</evidence>
<organism evidence="2 3">
    <name type="scientific">Halohasta litchfieldiae</name>
    <dbReference type="NCBI Taxonomy" id="1073996"/>
    <lineage>
        <taxon>Archaea</taxon>
        <taxon>Methanobacteriati</taxon>
        <taxon>Methanobacteriota</taxon>
        <taxon>Stenosarchaea group</taxon>
        <taxon>Halobacteria</taxon>
        <taxon>Halobacteriales</taxon>
        <taxon>Haloferacaceae</taxon>
        <taxon>Halohasta</taxon>
    </lineage>
</organism>
<dbReference type="KEGG" id="hae:halTADL_3281"/>
<keyword evidence="3" id="KW-1185">Reference proteome</keyword>
<feature type="transmembrane region" description="Helical" evidence="1">
    <location>
        <begin position="127"/>
        <end position="148"/>
    </location>
</feature>
<dbReference type="OrthoDB" id="204671at2157"/>
<evidence type="ECO:0008006" key="4">
    <source>
        <dbReference type="Google" id="ProtNLM"/>
    </source>
</evidence>
<keyword evidence="1" id="KW-0472">Membrane</keyword>
<protein>
    <recommendedName>
        <fullName evidence="4">LexA-binding, inner membrane-associated hydrolase</fullName>
    </recommendedName>
</protein>
<gene>
    <name evidence="2" type="ORF">SAMN05444271_1056</name>
</gene>
<dbReference type="AlphaFoldDB" id="A0A1H6SPH3"/>
<dbReference type="EMBL" id="FNYR01000005">
    <property type="protein sequence ID" value="SEI65522.1"/>
    <property type="molecule type" value="Genomic_DNA"/>
</dbReference>
<accession>A0A2H4Q6J0</accession>
<name>A0A1H6SPH3_9EURY</name>
<feature type="transmembrane region" description="Helical" evidence="1">
    <location>
        <begin position="56"/>
        <end position="84"/>
    </location>
</feature>
<sequence>MMLPTHAIIGLAIATPMVALAPDLAPAALAGGLAGGIFPDLDLYSGHRKTLHFPTGYLFAVLPATAVAVLIPQPAAIGFAFFVGGAAAHCQMDRFGGGLELKPWEGGSERAVYDHVRGEWRRPKRWIPYDGSPHDLLLLSTVAVPLLVVLDSPFRLVVGLALLIGVLYVGLRRRLAAIAPVVFGLVPDRLSQYVPERYRN</sequence>
<dbReference type="GeneID" id="35004047"/>
<keyword evidence="1" id="KW-0812">Transmembrane</keyword>
<evidence type="ECO:0000256" key="1">
    <source>
        <dbReference type="SAM" id="Phobius"/>
    </source>
</evidence>
<reference evidence="2 3" key="1">
    <citation type="submission" date="2016-10" db="EMBL/GenBank/DDBJ databases">
        <authorList>
            <person name="de Groot N.N."/>
        </authorList>
    </citation>
    <scope>NUCLEOTIDE SEQUENCE [LARGE SCALE GENOMIC DNA]</scope>
    <source>
        <strain evidence="2 3">DSM 22187</strain>
    </source>
</reference>
<dbReference type="RefSeq" id="WP_089671309.1">
    <property type="nucleotide sequence ID" value="NZ_CP024845.1"/>
</dbReference>
<dbReference type="STRING" id="1073996.SAMN05444271_1056"/>
<keyword evidence="1" id="KW-1133">Transmembrane helix</keyword>
<proteinExistence type="predicted"/>
<feature type="transmembrane region" description="Helical" evidence="1">
    <location>
        <begin position="154"/>
        <end position="171"/>
    </location>
</feature>
<dbReference type="Proteomes" id="UP000198888">
    <property type="component" value="Unassembled WGS sequence"/>
</dbReference>
<accession>A0A1H6SPH3</accession>
<evidence type="ECO:0000313" key="2">
    <source>
        <dbReference type="EMBL" id="SEI65522.1"/>
    </source>
</evidence>